<dbReference type="GO" id="GO:0005851">
    <property type="term" value="C:eukaryotic translation initiation factor 2B complex"/>
    <property type="evidence" value="ECO:0007669"/>
    <property type="project" value="TreeGrafter"/>
</dbReference>
<evidence type="ECO:0000256" key="7">
    <source>
        <dbReference type="ARBA" id="ARBA00044229"/>
    </source>
</evidence>
<feature type="domain" description="Nucleotidyl transferase" evidence="10">
    <location>
        <begin position="1"/>
        <end position="132"/>
    </location>
</feature>
<comment type="subunit">
    <text evidence="9">Component of the translation initiation factor 2B (eIF2B) complex which is a heterodecamer of two sets of five different subunits: alpha, beta, gamma, delta and epsilon. Subunits alpha, beta and delta comprise a regulatory subcomplex and subunits epsilon and gamma comprise a catalytic subcomplex. Within the complex, the hexameric regulatory complex resides at the center, with the two heterodimeric catalytic subcomplexes bound on opposite sides.</text>
</comment>
<dbReference type="GO" id="GO:0003743">
    <property type="term" value="F:translation initiation factor activity"/>
    <property type="evidence" value="ECO:0007669"/>
    <property type="project" value="UniProtKB-KW"/>
</dbReference>
<accession>A0A834CFR7</accession>
<sequence>MAAGGGSRMTDLTYNTPKAMLPVGNKPLIWYPLNLLERVGFEEVIVITTKEVQKMMSTDPKVKVDVKMKLDVVCIQEDADMGTADALRHIQQKIKTDILVVSCDLITDVALHEVVDLFRAHNATLAMLMSKAHEFTETVPGQKGKKKTAEQRDFVGVDQSGQRLLFMANEADLEDGLSIRKSVIRKICREASSSKCYHYGIGVRPDTDASEPGYYYYYYDFYYYYYYYAHRSSLVSPPNSLDE</sequence>
<dbReference type="InterPro" id="IPR029044">
    <property type="entry name" value="Nucleotide-diphossugar_trans"/>
</dbReference>
<comment type="subcellular location">
    <subcellularLocation>
        <location evidence="1">Cytoplasm</location>
        <location evidence="1">Cytosol</location>
    </subcellularLocation>
</comment>
<evidence type="ECO:0000313" key="12">
    <source>
        <dbReference type="Proteomes" id="UP000646548"/>
    </source>
</evidence>
<dbReference type="SUPFAM" id="SSF53448">
    <property type="entry name" value="Nucleotide-diphospho-sugar transferases"/>
    <property type="match status" value="1"/>
</dbReference>
<evidence type="ECO:0000259" key="10">
    <source>
        <dbReference type="Pfam" id="PF00483"/>
    </source>
</evidence>
<dbReference type="PANTHER" id="PTHR45989">
    <property type="entry name" value="TRANSLATION INITIATION FACTOR EIF-2B SUBUNIT GAMMA"/>
    <property type="match status" value="1"/>
</dbReference>
<dbReference type="CDD" id="cd04198">
    <property type="entry name" value="eIF-2B_gamma_N"/>
    <property type="match status" value="1"/>
</dbReference>
<proteinExistence type="inferred from homology"/>
<reference evidence="11" key="1">
    <citation type="journal article" name="BMC Genomics">
        <title>Long-read sequencing and de novo genome assembly of marine medaka (Oryzias melastigma).</title>
        <authorList>
            <person name="Liang P."/>
            <person name="Saqib H.S.A."/>
            <person name="Ni X."/>
            <person name="Shen Y."/>
        </authorList>
    </citation>
    <scope>NUCLEOTIDE SEQUENCE</scope>
    <source>
        <strain evidence="11">Bigg-433</strain>
    </source>
</reference>
<evidence type="ECO:0000256" key="4">
    <source>
        <dbReference type="ARBA" id="ARBA00022540"/>
    </source>
</evidence>
<evidence type="ECO:0000256" key="9">
    <source>
        <dbReference type="ARBA" id="ARBA00046432"/>
    </source>
</evidence>
<evidence type="ECO:0000256" key="6">
    <source>
        <dbReference type="ARBA" id="ARBA00044196"/>
    </source>
</evidence>
<dbReference type="InterPro" id="IPR005835">
    <property type="entry name" value="NTP_transferase_dom"/>
</dbReference>
<dbReference type="InterPro" id="IPR051960">
    <property type="entry name" value="eIF2B_gamma"/>
</dbReference>
<keyword evidence="4 11" id="KW-0396">Initiation factor</keyword>
<evidence type="ECO:0000256" key="3">
    <source>
        <dbReference type="ARBA" id="ARBA00022490"/>
    </source>
</evidence>
<comment type="caution">
    <text evidence="11">The sequence shown here is derived from an EMBL/GenBank/DDBJ whole genome shotgun (WGS) entry which is preliminary data.</text>
</comment>
<dbReference type="Gene3D" id="3.90.550.10">
    <property type="entry name" value="Spore Coat Polysaccharide Biosynthesis Protein SpsA, Chain A"/>
    <property type="match status" value="1"/>
</dbReference>
<dbReference type="AlphaFoldDB" id="A0A834CFR7"/>
<dbReference type="Proteomes" id="UP000646548">
    <property type="component" value="Unassembled WGS sequence"/>
</dbReference>
<evidence type="ECO:0000256" key="2">
    <source>
        <dbReference type="ARBA" id="ARBA00007878"/>
    </source>
</evidence>
<dbReference type="Pfam" id="PF00483">
    <property type="entry name" value="NTP_transferase"/>
    <property type="match status" value="1"/>
</dbReference>
<evidence type="ECO:0000256" key="5">
    <source>
        <dbReference type="ARBA" id="ARBA00022917"/>
    </source>
</evidence>
<dbReference type="GO" id="GO:0005085">
    <property type="term" value="F:guanyl-nucleotide exchange factor activity"/>
    <property type="evidence" value="ECO:0007669"/>
    <property type="project" value="TreeGrafter"/>
</dbReference>
<comment type="function">
    <text evidence="8">Acts as a component of the translation initiation factor 2B (eIF2B) complex, which catalyzes the exchange of GDP for GTP on the eukaryotic initiation factor 2 (eIF2) complex gamma subunit. Its guanine nucleotide exchange factor activity is repressed when bound to eIF2 complex phosphorylated on the alpha subunit, thereby limiting the amount of methionyl-initiator methionine tRNA available to the ribosome and consequently global translation is repressed.</text>
</comment>
<name>A0A834CFR7_ORYME</name>
<keyword evidence="5" id="KW-0648">Protein biosynthesis</keyword>
<keyword evidence="3" id="KW-0963">Cytoplasm</keyword>
<gene>
    <name evidence="11" type="ORF">FQA47_005448</name>
</gene>
<protein>
    <recommendedName>
        <fullName evidence="6">Translation initiation factor eIF2B subunit gamma</fullName>
    </recommendedName>
    <alternativeName>
        <fullName evidence="7">eIF2B GDP-GTP exchange factor subunit gamma</fullName>
    </alternativeName>
</protein>
<dbReference type="GO" id="GO:0005829">
    <property type="term" value="C:cytosol"/>
    <property type="evidence" value="ECO:0007669"/>
    <property type="project" value="UniProtKB-SubCell"/>
</dbReference>
<evidence type="ECO:0000313" key="11">
    <source>
        <dbReference type="EMBL" id="KAF6726000.1"/>
    </source>
</evidence>
<dbReference type="EMBL" id="WKFB01000347">
    <property type="protein sequence ID" value="KAF6726000.1"/>
    <property type="molecule type" value="Genomic_DNA"/>
</dbReference>
<dbReference type="GO" id="GO:0002183">
    <property type="term" value="P:cytoplasmic translational initiation"/>
    <property type="evidence" value="ECO:0007669"/>
    <property type="project" value="TreeGrafter"/>
</dbReference>
<dbReference type="PANTHER" id="PTHR45989:SF1">
    <property type="entry name" value="TRANSLATION INITIATION FACTOR EIF-2B SUBUNIT GAMMA"/>
    <property type="match status" value="1"/>
</dbReference>
<comment type="similarity">
    <text evidence="2">Belongs to the eIF-2B gamma/epsilon subunits family.</text>
</comment>
<evidence type="ECO:0000256" key="8">
    <source>
        <dbReference type="ARBA" id="ARBA00045373"/>
    </source>
</evidence>
<evidence type="ECO:0000256" key="1">
    <source>
        <dbReference type="ARBA" id="ARBA00004514"/>
    </source>
</evidence>
<organism evidence="11 12">
    <name type="scientific">Oryzias melastigma</name>
    <name type="common">Marine medaka</name>
    <dbReference type="NCBI Taxonomy" id="30732"/>
    <lineage>
        <taxon>Eukaryota</taxon>
        <taxon>Metazoa</taxon>
        <taxon>Chordata</taxon>
        <taxon>Craniata</taxon>
        <taxon>Vertebrata</taxon>
        <taxon>Euteleostomi</taxon>
        <taxon>Actinopterygii</taxon>
        <taxon>Neopterygii</taxon>
        <taxon>Teleostei</taxon>
        <taxon>Neoteleostei</taxon>
        <taxon>Acanthomorphata</taxon>
        <taxon>Ovalentaria</taxon>
        <taxon>Atherinomorphae</taxon>
        <taxon>Beloniformes</taxon>
        <taxon>Adrianichthyidae</taxon>
        <taxon>Oryziinae</taxon>
        <taxon>Oryzias</taxon>
    </lineage>
</organism>